<accession>H6RF30</accession>
<dbReference type="PANTHER" id="PTHR43648">
    <property type="entry name" value="ELECTRON TRANSFER FLAVOPROTEIN BETA SUBUNIT LYSINE METHYLTRANSFERASE"/>
    <property type="match status" value="1"/>
</dbReference>
<protein>
    <submittedName>
        <fullName evidence="3">Ribosomal protein L11 methyltransferase</fullName>
        <ecNumber evidence="3">2.1.1.-</ecNumber>
    </submittedName>
</protein>
<dbReference type="InterPro" id="IPR050078">
    <property type="entry name" value="Ribosomal_L11_MeTrfase_PrmA"/>
</dbReference>
<proteinExistence type="predicted"/>
<reference evidence="3" key="2">
    <citation type="submission" date="2012-02" db="EMBL/GenBank/DDBJ databases">
        <authorList>
            <person name="Genoscope - CEA"/>
        </authorList>
    </citation>
    <scope>NUCLEOTIDE SEQUENCE</scope>
</reference>
<gene>
    <name evidence="3" type="primary">prmA</name>
    <name evidence="3" type="ORF">VIS_S18BPA60039</name>
</gene>
<dbReference type="PANTHER" id="PTHR43648:SF1">
    <property type="entry name" value="ELECTRON TRANSFER FLAVOPROTEIN BETA SUBUNIT LYSINE METHYLTRANSFERASE"/>
    <property type="match status" value="1"/>
</dbReference>
<dbReference type="SUPFAM" id="SSF53335">
    <property type="entry name" value="S-adenosyl-L-methionine-dependent methyltransferases"/>
    <property type="match status" value="1"/>
</dbReference>
<dbReference type="AlphaFoldDB" id="H6RF30"/>
<keyword evidence="1 3" id="KW-0489">Methyltransferase</keyword>
<name>H6RF30_9BACT</name>
<dbReference type="EC" id="2.1.1.-" evidence="3"/>
<dbReference type="InterPro" id="IPR029063">
    <property type="entry name" value="SAM-dependent_MTases_sf"/>
</dbReference>
<organism evidence="3">
    <name type="scientific">uncultured Flavobacteriia bacterium</name>
    <dbReference type="NCBI Taxonomy" id="212695"/>
    <lineage>
        <taxon>Bacteria</taxon>
        <taxon>Pseudomonadati</taxon>
        <taxon>Bacteroidota</taxon>
        <taxon>Flavobacteriia</taxon>
        <taxon>environmental samples</taxon>
    </lineage>
</organism>
<dbReference type="Pfam" id="PF06325">
    <property type="entry name" value="PrmA"/>
    <property type="match status" value="1"/>
</dbReference>
<dbReference type="Gene3D" id="3.40.50.150">
    <property type="entry name" value="Vaccinia Virus protein VP39"/>
    <property type="match status" value="1"/>
</dbReference>
<dbReference type="GO" id="GO:0008276">
    <property type="term" value="F:protein methyltransferase activity"/>
    <property type="evidence" value="ECO:0007669"/>
    <property type="project" value="TreeGrafter"/>
</dbReference>
<dbReference type="CDD" id="cd02440">
    <property type="entry name" value="AdoMet_MTases"/>
    <property type="match status" value="1"/>
</dbReference>
<keyword evidence="2 3" id="KW-0808">Transferase</keyword>
<evidence type="ECO:0000256" key="1">
    <source>
        <dbReference type="ARBA" id="ARBA00022603"/>
    </source>
</evidence>
<sequence length="291" mass="31339">MAKEFHSWNVLLDPVLPAREVVVAYLNECGFSMFEPHEHGVLVHGEAEEVNEQEAELQLEAVAAFAKVSVEKQRVAQENWNANWELEYPQVVVEDEVGEVACTIRAPFHDIPSSGVDVIVAPQMSFGTGHHATTYLMTARLLSLPLKGRSVLDMGCGTGVLALVAAKAGAGSILGIDIEHDAVQNSQDNHALNADLVASDMTFVQGDGSACDDMHDGVWDVVCANIHKNVLVADMPRYARTLKEGGHLLLSGFFEGDVHALEASVHASGMEVLGVHVRDGWACMHCGKPLG</sequence>
<evidence type="ECO:0000313" key="3">
    <source>
        <dbReference type="EMBL" id="CCF99641.1"/>
    </source>
</evidence>
<evidence type="ECO:0000256" key="2">
    <source>
        <dbReference type="ARBA" id="ARBA00022679"/>
    </source>
</evidence>
<reference evidence="3" key="1">
    <citation type="journal article" date="2012" name="Environ. Microbiol.">
        <title>Genomic content of uncultured Bacteroidetes from contrasting oceanic provinces in the North Atlantic Ocean.</title>
        <authorList>
            <person name="Gomez-Pereira P.R."/>
            <person name="Schuler M."/>
            <person name="Fuchs B.M."/>
            <person name="Bennke C."/>
            <person name="Teeling H."/>
            <person name="Waldmann J."/>
            <person name="Richter M."/>
            <person name="Barbe V."/>
            <person name="Bataille E."/>
            <person name="Glockner F.O."/>
            <person name="Amann R."/>
        </authorList>
    </citation>
    <scope>NUCLEOTIDE SEQUENCE</scope>
</reference>
<dbReference type="GO" id="GO:0032259">
    <property type="term" value="P:methylation"/>
    <property type="evidence" value="ECO:0007669"/>
    <property type="project" value="UniProtKB-KW"/>
</dbReference>
<dbReference type="NCBIfam" id="NF001785">
    <property type="entry name" value="PRK00517.2-2"/>
    <property type="match status" value="1"/>
</dbReference>
<dbReference type="EMBL" id="FO117585">
    <property type="protein sequence ID" value="CCF99641.1"/>
    <property type="molecule type" value="Genomic_DNA"/>
</dbReference>